<gene>
    <name evidence="1" type="ORF">SDC9_110138</name>
</gene>
<sequence length="189" mass="22174">MRFQFDLLDNLRRFRQVEALRFCRAERDAVYPPCQLVRHVHLQNRRMIAVADHVEVPVAEGIEAVAEYRWTQELIRAEHVDRFVRDDRSRQQHPVSRFRAESMHAFARGDVVGFDLVSFIAYDEIGIPHRELFLKPPSGFVVDDRDLKSRCRNLSQILDFLGFTAIHYGQRILEARELAKFLLPDTENG</sequence>
<evidence type="ECO:0000313" key="1">
    <source>
        <dbReference type="EMBL" id="MPM63258.1"/>
    </source>
</evidence>
<protein>
    <submittedName>
        <fullName evidence="1">Uncharacterized protein</fullName>
    </submittedName>
</protein>
<reference evidence="1" key="1">
    <citation type="submission" date="2019-08" db="EMBL/GenBank/DDBJ databases">
        <authorList>
            <person name="Kucharzyk K."/>
            <person name="Murdoch R.W."/>
            <person name="Higgins S."/>
            <person name="Loffler F."/>
        </authorList>
    </citation>
    <scope>NUCLEOTIDE SEQUENCE</scope>
</reference>
<organism evidence="1">
    <name type="scientific">bioreactor metagenome</name>
    <dbReference type="NCBI Taxonomy" id="1076179"/>
    <lineage>
        <taxon>unclassified sequences</taxon>
        <taxon>metagenomes</taxon>
        <taxon>ecological metagenomes</taxon>
    </lineage>
</organism>
<comment type="caution">
    <text evidence="1">The sequence shown here is derived from an EMBL/GenBank/DDBJ whole genome shotgun (WGS) entry which is preliminary data.</text>
</comment>
<accession>A0A645BDX9</accession>
<dbReference type="AlphaFoldDB" id="A0A645BDX9"/>
<proteinExistence type="predicted"/>
<name>A0A645BDX9_9ZZZZ</name>
<dbReference type="EMBL" id="VSSQ01019306">
    <property type="protein sequence ID" value="MPM63258.1"/>
    <property type="molecule type" value="Genomic_DNA"/>
</dbReference>